<proteinExistence type="inferred from homology"/>
<evidence type="ECO:0000256" key="4">
    <source>
        <dbReference type="RuleBase" id="RU363099"/>
    </source>
</evidence>
<comment type="subunit">
    <text evidence="2 4">Homodimer.</text>
</comment>
<accession>A0AAN8UNG3</accession>
<comment type="caution">
    <text evidence="5">The sequence shown here is derived from an EMBL/GenBank/DDBJ whole genome shotgun (WGS) entry which is preliminary data.</text>
</comment>
<keyword evidence="3 4" id="KW-0964">Secreted</keyword>
<evidence type="ECO:0000256" key="3">
    <source>
        <dbReference type="ARBA" id="ARBA00022525"/>
    </source>
</evidence>
<dbReference type="EMBL" id="JBAMMX010000022">
    <property type="protein sequence ID" value="KAK6918850.1"/>
    <property type="molecule type" value="Genomic_DNA"/>
</dbReference>
<dbReference type="InterPro" id="IPR044859">
    <property type="entry name" value="Allene_oxi_cyc_Dirigent"/>
</dbReference>
<gene>
    <name evidence="5" type="ORF">RJ641_017272</name>
</gene>
<comment type="subcellular location">
    <subcellularLocation>
        <location evidence="4">Secreted</location>
        <location evidence="4">Extracellular space</location>
        <location evidence="4">Apoplast</location>
    </subcellularLocation>
</comment>
<reference evidence="5 6" key="1">
    <citation type="submission" date="2023-12" db="EMBL/GenBank/DDBJ databases">
        <title>A high-quality genome assembly for Dillenia turbinata (Dilleniales).</title>
        <authorList>
            <person name="Chanderbali A."/>
        </authorList>
    </citation>
    <scope>NUCLEOTIDE SEQUENCE [LARGE SCALE GENOMIC DNA]</scope>
    <source>
        <strain evidence="5">LSX21</strain>
        <tissue evidence="5">Leaf</tissue>
    </source>
</reference>
<sequence length="178" mass="19451">MAQSKISIASLASLLLLALTITIEAKPKQQKQTNLVFFMHDWESGDNITAVAVAGLPNKPWKPLAFGTLFAIDDDLTTGVDRKSAQIGRAHGLYVYSALDGSDCHMLLSLVFTSKEYSGSTLEIQGADRLLQKSREVSVVSGTGKFRLARGYATLETAFLDLPNSNAILKWNVTVFHY</sequence>
<dbReference type="Pfam" id="PF03018">
    <property type="entry name" value="Dirigent"/>
    <property type="match status" value="1"/>
</dbReference>
<dbReference type="PANTHER" id="PTHR21495">
    <property type="entry name" value="NUCLEOPORIN-RELATED"/>
    <property type="match status" value="1"/>
</dbReference>
<feature type="signal peptide" evidence="4">
    <location>
        <begin position="1"/>
        <end position="25"/>
    </location>
</feature>
<feature type="chain" id="PRO_5042670033" description="Dirigent protein" evidence="4">
    <location>
        <begin position="26"/>
        <end position="178"/>
    </location>
</feature>
<dbReference type="GO" id="GO:0048046">
    <property type="term" value="C:apoplast"/>
    <property type="evidence" value="ECO:0007669"/>
    <property type="project" value="UniProtKB-SubCell"/>
</dbReference>
<evidence type="ECO:0000313" key="5">
    <source>
        <dbReference type="EMBL" id="KAK6918850.1"/>
    </source>
</evidence>
<dbReference type="Gene3D" id="2.40.480.10">
    <property type="entry name" value="Allene oxide cyclase-like"/>
    <property type="match status" value="1"/>
</dbReference>
<name>A0AAN8UNG3_9MAGN</name>
<dbReference type="AlphaFoldDB" id="A0AAN8UNG3"/>
<dbReference type="GO" id="GO:0009699">
    <property type="term" value="P:phenylpropanoid biosynthetic process"/>
    <property type="evidence" value="ECO:0007669"/>
    <property type="project" value="UniProtKB-ARBA"/>
</dbReference>
<evidence type="ECO:0000256" key="2">
    <source>
        <dbReference type="ARBA" id="ARBA00011738"/>
    </source>
</evidence>
<organism evidence="5 6">
    <name type="scientific">Dillenia turbinata</name>
    <dbReference type="NCBI Taxonomy" id="194707"/>
    <lineage>
        <taxon>Eukaryota</taxon>
        <taxon>Viridiplantae</taxon>
        <taxon>Streptophyta</taxon>
        <taxon>Embryophyta</taxon>
        <taxon>Tracheophyta</taxon>
        <taxon>Spermatophyta</taxon>
        <taxon>Magnoliopsida</taxon>
        <taxon>eudicotyledons</taxon>
        <taxon>Gunneridae</taxon>
        <taxon>Pentapetalae</taxon>
        <taxon>Dilleniales</taxon>
        <taxon>Dilleniaceae</taxon>
        <taxon>Dillenia</taxon>
    </lineage>
</organism>
<dbReference type="Proteomes" id="UP001370490">
    <property type="component" value="Unassembled WGS sequence"/>
</dbReference>
<evidence type="ECO:0000256" key="1">
    <source>
        <dbReference type="ARBA" id="ARBA00010746"/>
    </source>
</evidence>
<protein>
    <recommendedName>
        <fullName evidence="4">Dirigent protein</fullName>
    </recommendedName>
</protein>
<dbReference type="InterPro" id="IPR004265">
    <property type="entry name" value="Dirigent"/>
</dbReference>
<evidence type="ECO:0000313" key="6">
    <source>
        <dbReference type="Proteomes" id="UP001370490"/>
    </source>
</evidence>
<keyword evidence="4" id="KW-0732">Signal</keyword>
<keyword evidence="6" id="KW-1185">Reference proteome</keyword>
<comment type="similarity">
    <text evidence="1 4">Belongs to the plant dirigent protein family.</text>
</comment>
<comment type="function">
    <text evidence="4">Dirigent proteins impart stereoselectivity on the phenoxy radical-coupling reaction, yielding optically active lignans from two molecules of coniferyl alcohol in the biosynthesis of lignans, flavonolignans, and alkaloids and thus plays a central role in plant secondary metabolism.</text>
</comment>
<keyword evidence="4" id="KW-0052">Apoplast</keyword>